<dbReference type="InParanoid" id="A0A5Q0BLG4"/>
<gene>
    <name evidence="1" type="ORF">F6R98_10320</name>
</gene>
<evidence type="ECO:0000313" key="1">
    <source>
        <dbReference type="EMBL" id="QFY42958.1"/>
    </source>
</evidence>
<keyword evidence="2" id="KW-1185">Reference proteome</keyword>
<reference evidence="1 2" key="1">
    <citation type="submission" date="2019-09" db="EMBL/GenBank/DDBJ databases">
        <title>Ecophysiology of the spiral-shaped methanotroph Methylospira mobilis as revealed by the complete genome sequence.</title>
        <authorList>
            <person name="Oshkin I.Y."/>
            <person name="Dedysh S.N."/>
            <person name="Miroshnikov K."/>
            <person name="Danilova O.V."/>
            <person name="Hakobyan A."/>
            <person name="Liesack W."/>
        </authorList>
    </citation>
    <scope>NUCLEOTIDE SEQUENCE [LARGE SCALE GENOMIC DNA]</scope>
    <source>
        <strain evidence="1 2">Shm1</strain>
    </source>
</reference>
<protein>
    <submittedName>
        <fullName evidence="1">Uncharacterized protein</fullName>
    </submittedName>
</protein>
<dbReference type="EMBL" id="CP044205">
    <property type="protein sequence ID" value="QFY42958.1"/>
    <property type="molecule type" value="Genomic_DNA"/>
</dbReference>
<accession>A0A5Q0BLG4</accession>
<dbReference type="Proteomes" id="UP000325755">
    <property type="component" value="Chromosome"/>
</dbReference>
<dbReference type="RefSeq" id="WP_153248947.1">
    <property type="nucleotide sequence ID" value="NZ_CP044205.1"/>
</dbReference>
<proteinExistence type="predicted"/>
<name>A0A5Q0BLG4_9GAMM</name>
<evidence type="ECO:0000313" key="2">
    <source>
        <dbReference type="Proteomes" id="UP000325755"/>
    </source>
</evidence>
<sequence>MNQSINQRHALIAYAMHCKYRSCMSLRWARRRLTTGIVIKKLRELAILMLILALIGISGRIDSEDAELVANADVSALSRVGDQ</sequence>
<dbReference type="KEGG" id="mmob:F6R98_10320"/>
<dbReference type="AlphaFoldDB" id="A0A5Q0BLG4"/>
<organism evidence="1 2">
    <name type="scientific">Candidatus Methylospira mobilis</name>
    <dbReference type="NCBI Taxonomy" id="1808979"/>
    <lineage>
        <taxon>Bacteria</taxon>
        <taxon>Pseudomonadati</taxon>
        <taxon>Pseudomonadota</taxon>
        <taxon>Gammaproteobacteria</taxon>
        <taxon>Methylococcales</taxon>
        <taxon>Methylococcaceae</taxon>
        <taxon>Candidatus Methylospira</taxon>
    </lineage>
</organism>